<evidence type="ECO:0000313" key="2">
    <source>
        <dbReference type="EMBL" id="KAJ7649631.1"/>
    </source>
</evidence>
<evidence type="ECO:0000256" key="1">
    <source>
        <dbReference type="SAM" id="MobiDB-lite"/>
    </source>
</evidence>
<feature type="compositionally biased region" description="Polar residues" evidence="1">
    <location>
        <begin position="252"/>
        <end position="262"/>
    </location>
</feature>
<gene>
    <name evidence="2" type="ORF">FB45DRAFT_1017108</name>
</gene>
<comment type="caution">
    <text evidence="2">The sequence shown here is derived from an EMBL/GenBank/DDBJ whole genome shotgun (WGS) entry which is preliminary data.</text>
</comment>
<protein>
    <submittedName>
        <fullName evidence="2">Uncharacterized protein</fullName>
    </submittedName>
</protein>
<feature type="region of interest" description="Disordered" evidence="1">
    <location>
        <begin position="170"/>
        <end position="419"/>
    </location>
</feature>
<dbReference type="Proteomes" id="UP001221142">
    <property type="component" value="Unassembled WGS sequence"/>
</dbReference>
<evidence type="ECO:0000313" key="3">
    <source>
        <dbReference type="Proteomes" id="UP001221142"/>
    </source>
</evidence>
<feature type="compositionally biased region" description="Low complexity" evidence="1">
    <location>
        <begin position="390"/>
        <end position="402"/>
    </location>
</feature>
<organism evidence="2 3">
    <name type="scientific">Roridomyces roridus</name>
    <dbReference type="NCBI Taxonomy" id="1738132"/>
    <lineage>
        <taxon>Eukaryota</taxon>
        <taxon>Fungi</taxon>
        <taxon>Dikarya</taxon>
        <taxon>Basidiomycota</taxon>
        <taxon>Agaricomycotina</taxon>
        <taxon>Agaricomycetes</taxon>
        <taxon>Agaricomycetidae</taxon>
        <taxon>Agaricales</taxon>
        <taxon>Marasmiineae</taxon>
        <taxon>Mycenaceae</taxon>
        <taxon>Roridomyces</taxon>
    </lineage>
</organism>
<dbReference type="EMBL" id="JARKIF010000001">
    <property type="protein sequence ID" value="KAJ7649631.1"/>
    <property type="molecule type" value="Genomic_DNA"/>
</dbReference>
<keyword evidence="3" id="KW-1185">Reference proteome</keyword>
<sequence>MSVIASMNDLRKGQIIMANLRIPHIEESTTRAVDKPVRPWLIVGIDKEEEKILVTGISHINPGKKNPAWQHTCSPGLPQINTTDKYSETAHIWLGQPGIVDVIFNNATETGMQRVIQTAEEKRNNNKTYQLRRAAYVAVYGESRVCPGAVPVAEREDPIRRRAWIEGVMGPNIPTQTTSAQPSGSAQVQSQYQHRQPSARVPMPPPSHAQPVQETSAPPSAPPVQAQYRNTRPYLNAPMPTPFHPQPVGASVSGSYPNQYAAGQNPGPAPGLSPFYSGTRQYPSQNMGFAPPTQEHQFPPLQAGNPFQQPARSAPQPSAFGGPNPNQFAGFAGPQSILVGHPSGPPPKQIVQAGNQPPRHPAPPINARFSGGGGGPAPRQQPTQPHRVYPTQIPQQQQQVQPRFSGGALGPGQAPRQQASGLKTDEMPFIYFVQPAQPYRLPPQQGFPIASSRIPAAPAEVNIHLLSTGNMAGLNGN</sequence>
<accession>A0AAD7FXX5</accession>
<reference evidence="2" key="1">
    <citation type="submission" date="2023-03" db="EMBL/GenBank/DDBJ databases">
        <title>Massive genome expansion in bonnet fungi (Mycena s.s.) driven by repeated elements and novel gene families across ecological guilds.</title>
        <authorList>
            <consortium name="Lawrence Berkeley National Laboratory"/>
            <person name="Harder C.B."/>
            <person name="Miyauchi S."/>
            <person name="Viragh M."/>
            <person name="Kuo A."/>
            <person name="Thoen E."/>
            <person name="Andreopoulos B."/>
            <person name="Lu D."/>
            <person name="Skrede I."/>
            <person name="Drula E."/>
            <person name="Henrissat B."/>
            <person name="Morin E."/>
            <person name="Kohler A."/>
            <person name="Barry K."/>
            <person name="LaButti K."/>
            <person name="Morin E."/>
            <person name="Salamov A."/>
            <person name="Lipzen A."/>
            <person name="Mereny Z."/>
            <person name="Hegedus B."/>
            <person name="Baldrian P."/>
            <person name="Stursova M."/>
            <person name="Weitz H."/>
            <person name="Taylor A."/>
            <person name="Grigoriev I.V."/>
            <person name="Nagy L.G."/>
            <person name="Martin F."/>
            <person name="Kauserud H."/>
        </authorList>
    </citation>
    <scope>NUCLEOTIDE SEQUENCE</scope>
    <source>
        <strain evidence="2">9284</strain>
    </source>
</reference>
<feature type="compositionally biased region" description="Polar residues" evidence="1">
    <location>
        <begin position="276"/>
        <end position="287"/>
    </location>
</feature>
<proteinExistence type="predicted"/>
<name>A0AAD7FXX5_9AGAR</name>
<dbReference type="AlphaFoldDB" id="A0AAD7FXX5"/>
<feature type="compositionally biased region" description="Polar residues" evidence="1">
    <location>
        <begin position="173"/>
        <end position="196"/>
    </location>
</feature>